<dbReference type="GO" id="GO:0005886">
    <property type="term" value="C:plasma membrane"/>
    <property type="evidence" value="ECO:0007669"/>
    <property type="project" value="TreeGrafter"/>
</dbReference>
<dbReference type="InterPro" id="IPR007698">
    <property type="entry name" value="AlaDH/PNT_NAD(H)-bd"/>
</dbReference>
<dbReference type="SMART" id="SM01003">
    <property type="entry name" value="AlaDh_PNT_N"/>
    <property type="match status" value="1"/>
</dbReference>
<organism evidence="4 5">
    <name type="scientific">Oceanibacterium hippocampi</name>
    <dbReference type="NCBI Taxonomy" id="745714"/>
    <lineage>
        <taxon>Bacteria</taxon>
        <taxon>Pseudomonadati</taxon>
        <taxon>Pseudomonadota</taxon>
        <taxon>Alphaproteobacteria</taxon>
        <taxon>Sneathiellales</taxon>
        <taxon>Sneathiellaceae</taxon>
        <taxon>Oceanibacterium</taxon>
    </lineage>
</organism>
<dbReference type="Pfam" id="PF01262">
    <property type="entry name" value="AlaDh_PNT_C"/>
    <property type="match status" value="1"/>
</dbReference>
<protein>
    <submittedName>
        <fullName evidence="4">Alanine dehydrogenase</fullName>
        <ecNumber evidence="4">1.4.1.1</ecNumber>
    </submittedName>
</protein>
<gene>
    <name evidence="4" type="primary">ald_2</name>
    <name evidence="4" type="ORF">OCH7691_00462</name>
</gene>
<feature type="domain" description="Alanine dehydrogenase/pyridine nucleotide transhydrogenase NAD(H)-binding" evidence="2">
    <location>
        <begin position="143"/>
        <end position="290"/>
    </location>
</feature>
<evidence type="ECO:0000259" key="3">
    <source>
        <dbReference type="SMART" id="SM01003"/>
    </source>
</evidence>
<dbReference type="RefSeq" id="WP_085881801.1">
    <property type="nucleotide sequence ID" value="NZ_FWFR01000001.1"/>
</dbReference>
<dbReference type="SUPFAM" id="SSF51735">
    <property type="entry name" value="NAD(P)-binding Rossmann-fold domains"/>
    <property type="match status" value="1"/>
</dbReference>
<dbReference type="Proteomes" id="UP000193200">
    <property type="component" value="Unassembled WGS sequence"/>
</dbReference>
<evidence type="ECO:0000313" key="5">
    <source>
        <dbReference type="Proteomes" id="UP000193200"/>
    </source>
</evidence>
<dbReference type="AlphaFoldDB" id="A0A1Y5RMJ9"/>
<evidence type="ECO:0000256" key="1">
    <source>
        <dbReference type="ARBA" id="ARBA00023002"/>
    </source>
</evidence>
<evidence type="ECO:0000259" key="2">
    <source>
        <dbReference type="SMART" id="SM01002"/>
    </source>
</evidence>
<proteinExistence type="predicted"/>
<dbReference type="OrthoDB" id="9804592at2"/>
<dbReference type="GO" id="GO:0006524">
    <property type="term" value="P:alanine catabolic process"/>
    <property type="evidence" value="ECO:0007669"/>
    <property type="project" value="TreeGrafter"/>
</dbReference>
<dbReference type="InParanoid" id="A0A1Y5RMJ9"/>
<name>A0A1Y5RMJ9_9PROT</name>
<dbReference type="InterPro" id="IPR007886">
    <property type="entry name" value="AlaDH/PNT_N"/>
</dbReference>
<evidence type="ECO:0000313" key="4">
    <source>
        <dbReference type="EMBL" id="SLN19830.1"/>
    </source>
</evidence>
<dbReference type="PANTHER" id="PTHR42795">
    <property type="entry name" value="ALANINE DEHYDROGENASE"/>
    <property type="match status" value="1"/>
</dbReference>
<dbReference type="EMBL" id="FWFR01000001">
    <property type="protein sequence ID" value="SLN19830.1"/>
    <property type="molecule type" value="Genomic_DNA"/>
</dbReference>
<keyword evidence="1 4" id="KW-0560">Oxidoreductase</keyword>
<dbReference type="GO" id="GO:0000286">
    <property type="term" value="F:alanine dehydrogenase activity"/>
    <property type="evidence" value="ECO:0007669"/>
    <property type="project" value="UniProtKB-EC"/>
</dbReference>
<dbReference type="Gene3D" id="3.40.50.720">
    <property type="entry name" value="NAD(P)-binding Rossmann-like Domain"/>
    <property type="match status" value="2"/>
</dbReference>
<dbReference type="Pfam" id="PF05222">
    <property type="entry name" value="AlaDh_PNT_N"/>
    <property type="match status" value="1"/>
</dbReference>
<feature type="domain" description="Alanine dehydrogenase/pyridine nucleotide transhydrogenase N-terminal" evidence="3">
    <location>
        <begin position="4"/>
        <end position="131"/>
    </location>
</feature>
<dbReference type="SUPFAM" id="SSF52283">
    <property type="entry name" value="Formate/glycerate dehydrogenase catalytic domain-like"/>
    <property type="match status" value="1"/>
</dbReference>
<accession>A0A1Y5RMJ9</accession>
<dbReference type="PANTHER" id="PTHR42795:SF1">
    <property type="entry name" value="ALANINE DEHYDROGENASE"/>
    <property type="match status" value="1"/>
</dbReference>
<dbReference type="InterPro" id="IPR036291">
    <property type="entry name" value="NAD(P)-bd_dom_sf"/>
</dbReference>
<keyword evidence="5" id="KW-1185">Reference proteome</keyword>
<dbReference type="EC" id="1.4.1.1" evidence="4"/>
<dbReference type="SMART" id="SM01002">
    <property type="entry name" value="AlaDh_PNT_C"/>
    <property type="match status" value="1"/>
</dbReference>
<reference evidence="4 5" key="1">
    <citation type="submission" date="2017-03" db="EMBL/GenBank/DDBJ databases">
        <authorList>
            <person name="Afonso C.L."/>
            <person name="Miller P.J."/>
            <person name="Scott M.A."/>
            <person name="Spackman E."/>
            <person name="Goraichik I."/>
            <person name="Dimitrov K.M."/>
            <person name="Suarez D.L."/>
            <person name="Swayne D.E."/>
        </authorList>
    </citation>
    <scope>NUCLEOTIDE SEQUENCE [LARGE SCALE GENOMIC DNA]</scope>
    <source>
        <strain evidence="4 5">CECT 7691</strain>
    </source>
</reference>
<sequence>MRIGVPREIKPQEGRVALLAGEVRELADDGHEVFVERGAGILSGVTDADYAAAGATLLDDGTAVYQSARLIAKVKEVLPQEYGALRPDHIVMTNIHGALNRNEVDRFLEVGLTAIALEDTHRYGSPNCALAGEIGAFEGLRLVFAPNGGTGRHLFTHFGAPPIEAAVVGLGNVGRGALRTLLAFDVDVIGLDIDRGARGRAELDWSGRRFRSGDIDILSGLLDRLDLVINCVLWPKHRNDHLVNRADLGRMKPGAAIIDISCDEAGAIETSRPTSWRDPVYLEEGIRHFCVDNIPGAVPVAASAGYARAILPHIRHVAGEGALEACRHDPWLRRGLTCADGTLTHAETARIQKRDHVPVDRFLGIEAA</sequence>